<comment type="similarity">
    <text evidence="1">Belongs to the SURF1 family.</text>
</comment>
<name>A0ABT8GHK1_9MICO</name>
<gene>
    <name evidence="3" type="ORF">QQX02_08250</name>
</gene>
<evidence type="ECO:0000256" key="2">
    <source>
        <dbReference type="SAM" id="MobiDB-lite"/>
    </source>
</evidence>
<keyword evidence="1" id="KW-1133">Transmembrane helix</keyword>
<keyword evidence="1" id="KW-0812">Transmembrane</keyword>
<proteinExistence type="inferred from homology"/>
<comment type="caution">
    <text evidence="3">The sequence shown here is derived from an EMBL/GenBank/DDBJ whole genome shotgun (WGS) entry which is preliminary data.</text>
</comment>
<dbReference type="PROSITE" id="PS50895">
    <property type="entry name" value="SURF1"/>
    <property type="match status" value="1"/>
</dbReference>
<feature type="transmembrane region" description="Helical" evidence="1">
    <location>
        <begin position="12"/>
        <end position="34"/>
    </location>
</feature>
<comment type="subcellular location">
    <subcellularLocation>
        <location evidence="1">Cell membrane</location>
        <topology evidence="1">Multi-pass membrane protein</topology>
    </subcellularLocation>
</comment>
<organism evidence="3 4">
    <name type="scientific">Demequina muriae</name>
    <dbReference type="NCBI Taxonomy" id="3051664"/>
    <lineage>
        <taxon>Bacteria</taxon>
        <taxon>Bacillati</taxon>
        <taxon>Actinomycetota</taxon>
        <taxon>Actinomycetes</taxon>
        <taxon>Micrococcales</taxon>
        <taxon>Demequinaceae</taxon>
        <taxon>Demequina</taxon>
    </lineage>
</organism>
<dbReference type="EMBL" id="JAUHQA010000001">
    <property type="protein sequence ID" value="MDN4480908.1"/>
    <property type="molecule type" value="Genomic_DNA"/>
</dbReference>
<dbReference type="Pfam" id="PF02104">
    <property type="entry name" value="SURF1"/>
    <property type="match status" value="1"/>
</dbReference>
<keyword evidence="1" id="KW-1003">Cell membrane</keyword>
<dbReference type="InterPro" id="IPR002994">
    <property type="entry name" value="Surf1/Shy1"/>
</dbReference>
<evidence type="ECO:0000313" key="4">
    <source>
        <dbReference type="Proteomes" id="UP001172708"/>
    </source>
</evidence>
<accession>A0ABT8GHK1</accession>
<dbReference type="Proteomes" id="UP001172708">
    <property type="component" value="Unassembled WGS sequence"/>
</dbReference>
<evidence type="ECO:0000313" key="3">
    <source>
        <dbReference type="EMBL" id="MDN4480908.1"/>
    </source>
</evidence>
<evidence type="ECO:0000256" key="1">
    <source>
        <dbReference type="RuleBase" id="RU363076"/>
    </source>
</evidence>
<keyword evidence="4" id="KW-1185">Reference proteome</keyword>
<protein>
    <recommendedName>
        <fullName evidence="1">SURF1-like protein</fullName>
    </recommendedName>
</protein>
<sequence length="261" mass="27526">MTAARRVRWGHVIPATALASAAILVCGTLGWWQWGRASEQGEIRKSDPAAAIADVAAPATTPGSEQGREIWADGQYASSGVALIPDREIDGAPAVLVVRPFTVAADATGTGEEATLPVIVGWLAPEDVPGFDAGAPADRRVTGHLRSGEGAAPAPDPEEHPPEGAFWADRLSPAVLAQEWDAPLYTTLLSADAAEPGLRPLPAPEVERSLDFRSLAYALEWWLFGAFFAFIAGRWIRDNGFHARDAVDTAGAADDPHGGHT</sequence>
<feature type="region of interest" description="Disordered" evidence="2">
    <location>
        <begin position="133"/>
        <end position="165"/>
    </location>
</feature>
<reference evidence="3" key="1">
    <citation type="submission" date="2023-06" db="EMBL/GenBank/DDBJ databases">
        <title>Egi l300058.</title>
        <authorList>
            <person name="Gao L."/>
            <person name="Fang B.-Z."/>
            <person name="Li W.-J."/>
        </authorList>
    </citation>
    <scope>NUCLEOTIDE SEQUENCE</scope>
    <source>
        <strain evidence="3">EGI L300058</strain>
    </source>
</reference>
<dbReference type="RefSeq" id="WP_301142373.1">
    <property type="nucleotide sequence ID" value="NZ_JAUHQA010000001.1"/>
</dbReference>
<feature type="transmembrane region" description="Helical" evidence="1">
    <location>
        <begin position="215"/>
        <end position="236"/>
    </location>
</feature>
<keyword evidence="1" id="KW-0472">Membrane</keyword>